<dbReference type="Gene3D" id="3.30.420.10">
    <property type="entry name" value="Ribonuclease H-like superfamily/Ribonuclease H"/>
    <property type="match status" value="1"/>
</dbReference>
<accession>A0A2P5P7U4</accession>
<dbReference type="Proteomes" id="UP000235653">
    <property type="component" value="Unassembled WGS sequence"/>
</dbReference>
<dbReference type="PROSITE" id="PS50879">
    <property type="entry name" value="RNASE_H_1"/>
    <property type="match status" value="1"/>
</dbReference>
<evidence type="ECO:0000259" key="1">
    <source>
        <dbReference type="PROSITE" id="PS50879"/>
    </source>
</evidence>
<dbReference type="InterPro" id="IPR012337">
    <property type="entry name" value="RNaseH-like_sf"/>
</dbReference>
<dbReference type="PANTHER" id="PTHR46387">
    <property type="entry name" value="POLYNUCLEOTIDYL TRANSFERASE, RIBONUCLEASE H-LIKE SUPERFAMILY PROTEIN"/>
    <property type="match status" value="1"/>
</dbReference>
<keyword evidence="3" id="KW-1185">Reference proteome</keyword>
<gene>
    <name evidence="2" type="ORF">JP09_004410</name>
</gene>
<comment type="caution">
    <text evidence="2">The sequence shown here is derived from an EMBL/GenBank/DDBJ whole genome shotgun (WGS) entry which is preliminary data.</text>
</comment>
<reference evidence="2 3" key="1">
    <citation type="journal article" date="2017" name="ISME J.">
        <title>Grape pomace compost harbors organohalide-respiring Dehalogenimonas species with novel reductive dehalogenase genes.</title>
        <authorList>
            <person name="Yang Y."/>
            <person name="Higgins S.A."/>
            <person name="Yan J."/>
            <person name="Simsir B."/>
            <person name="Chourey K."/>
            <person name="Iyer R."/>
            <person name="Hettich R.L."/>
            <person name="Baldwin B."/>
            <person name="Ogles D.M."/>
            <person name="Loffler F.E."/>
        </authorList>
    </citation>
    <scope>NUCLEOTIDE SEQUENCE [LARGE SCALE GENOMIC DNA]</scope>
    <source>
        <strain evidence="2 3">GP</strain>
    </source>
</reference>
<feature type="domain" description="RNase H type-1" evidence="1">
    <location>
        <begin position="1"/>
        <end position="131"/>
    </location>
</feature>
<protein>
    <submittedName>
        <fullName evidence="2">Ribonuclease H</fullName>
    </submittedName>
</protein>
<dbReference type="SUPFAM" id="SSF53098">
    <property type="entry name" value="Ribonuclease H-like"/>
    <property type="match status" value="1"/>
</dbReference>
<dbReference type="GO" id="GO:0004523">
    <property type="term" value="F:RNA-DNA hybrid ribonuclease activity"/>
    <property type="evidence" value="ECO:0007669"/>
    <property type="project" value="InterPro"/>
</dbReference>
<dbReference type="EMBL" id="JQAN02000008">
    <property type="protein sequence ID" value="PPD58356.1"/>
    <property type="molecule type" value="Genomic_DNA"/>
</dbReference>
<dbReference type="InterPro" id="IPR036397">
    <property type="entry name" value="RNaseH_sf"/>
</dbReference>
<dbReference type="Pfam" id="PF13456">
    <property type="entry name" value="RVT_3"/>
    <property type="match status" value="1"/>
</dbReference>
<dbReference type="InterPro" id="IPR002156">
    <property type="entry name" value="RNaseH_domain"/>
</dbReference>
<evidence type="ECO:0000313" key="2">
    <source>
        <dbReference type="EMBL" id="PPD58356.1"/>
    </source>
</evidence>
<organism evidence="2 3">
    <name type="scientific">Dehalogenimonas etheniformans</name>
    <dbReference type="NCBI Taxonomy" id="1536648"/>
    <lineage>
        <taxon>Bacteria</taxon>
        <taxon>Bacillati</taxon>
        <taxon>Chloroflexota</taxon>
        <taxon>Dehalococcoidia</taxon>
        <taxon>Dehalococcoidales</taxon>
        <taxon>Dehalococcoidaceae</taxon>
        <taxon>Dehalogenimonas</taxon>
    </lineage>
</organism>
<dbReference type="RefSeq" id="WP_102331768.1">
    <property type="nucleotide sequence ID" value="NZ_CP058566.2"/>
</dbReference>
<sequence length="132" mass="14244">MTQLIANTDGACRGNPGASALGVIIRTPSGQVLKSICRGLGNMTNNQAEYHAVITALEEATKLGATDLHLKADSELVVKQLSGKYQVKNAGLALLYAKVKALESRFKSVKYSYIPRERNQEADALANQAFKH</sequence>
<proteinExistence type="predicted"/>
<dbReference type="PANTHER" id="PTHR46387:SF2">
    <property type="entry name" value="RIBONUCLEASE HI"/>
    <property type="match status" value="1"/>
</dbReference>
<dbReference type="CDD" id="cd09279">
    <property type="entry name" value="RNase_HI_like"/>
    <property type="match status" value="1"/>
</dbReference>
<dbReference type="GO" id="GO:0003676">
    <property type="term" value="F:nucleic acid binding"/>
    <property type="evidence" value="ECO:0007669"/>
    <property type="project" value="InterPro"/>
</dbReference>
<dbReference type="AlphaFoldDB" id="A0A2P5P7U4"/>
<dbReference type="OrthoDB" id="7845843at2"/>
<name>A0A2P5P7U4_9CHLR</name>
<evidence type="ECO:0000313" key="3">
    <source>
        <dbReference type="Proteomes" id="UP000235653"/>
    </source>
</evidence>